<dbReference type="PANTHER" id="PTHR11042:SF195">
    <property type="entry name" value="KINASE, PUTATIVE (AFU_ORTHOLOGUE AFUA_2G16620)-RELATED"/>
    <property type="match status" value="1"/>
</dbReference>
<feature type="compositionally biased region" description="Polar residues" evidence="7">
    <location>
        <begin position="475"/>
        <end position="485"/>
    </location>
</feature>
<dbReference type="GO" id="GO:0005524">
    <property type="term" value="F:ATP binding"/>
    <property type="evidence" value="ECO:0007669"/>
    <property type="project" value="UniProtKB-UniRule"/>
</dbReference>
<sequence length="820" mass="90791">MSLFRSPEEISSSDPESDSEDIESERDDPPQTPHDPKHNGNASLSRDGKTESVDEVSTSKAGDSGEIPDLDAEGHSAMMTAALLEFYCLSRAADTLNEQPGSHGRYTRDSPEARFLGRRLYAFKSRFLSSHGVIADGIDGEDWGTARQYYRDSLDTIGSLAVDNLDLNIKSSRPPSRGVIKESSETWDFNALQKQLEERELKSVALLSAQKRPAIYQRRITDGAAPFGPENFAPNFASLVPLSQPTLPRLPMDIPQLPPNSLPSSVVISRYATEFEEEAMIGKGSYGAVYRAKHHVDGQMYAIKKIPLSPKRLKKLQDGGLKELDNILKEIRTLARLEHINVVRYFGAWAEYSQLSEPAPQETFEANRGRMGAGRQALLSQPSFTNGNEMSFGVVFEEASNGIIFEESSRSTSTAGEGELSPNTTRQKRETHAAAKASSFRRSFVESHSDTDDNDEDVDDDDDDEVESIPRPFSFPSNGQTSSLEGSDEDIFSDGRSVSKSGQVGYKKDVDAQEPMLTLHIQMSLHPLSLAKYLNPQTKGTNTSSPRHCFHLIPSLRILLGILAGVDYLHATGIVHRDLKPANIFLSPKQATDDTTCPTCGNSDHTRQSYTIPRIGDFGLVAEISNFDEDQRTHDSSFGGTTSIHDRPVGTEFYRPPIFIPQQNGRCGNSPHGRNERGSPSRNNSCAPRIPSSYLHRIDESLDVYALGVILFELLYKLETRMERQMVLCGLTCSPNGWTSRQQKDMSDKQLRLQPLLPVDFTAKIDGANIPLADGRGSIADLLAKCICGMLEPDPELRWSSRNVRNCLEGIFREIERGTK</sequence>
<dbReference type="OrthoDB" id="1405469at2759"/>
<dbReference type="Gene3D" id="1.10.510.10">
    <property type="entry name" value="Transferase(Phosphotransferase) domain 1"/>
    <property type="match status" value="1"/>
</dbReference>
<dbReference type="InterPro" id="IPR017441">
    <property type="entry name" value="Protein_kinase_ATP_BS"/>
</dbReference>
<feature type="domain" description="Protein kinase" evidence="8">
    <location>
        <begin position="275"/>
        <end position="812"/>
    </location>
</feature>
<dbReference type="InterPro" id="IPR011009">
    <property type="entry name" value="Kinase-like_dom_sf"/>
</dbReference>
<evidence type="ECO:0000256" key="7">
    <source>
        <dbReference type="SAM" id="MobiDB-lite"/>
    </source>
</evidence>
<evidence type="ECO:0000256" key="2">
    <source>
        <dbReference type="ARBA" id="ARBA00022741"/>
    </source>
</evidence>
<dbReference type="InterPro" id="IPR000719">
    <property type="entry name" value="Prot_kinase_dom"/>
</dbReference>
<keyword evidence="4 6" id="KW-0067">ATP-binding</keyword>
<comment type="caution">
    <text evidence="9">The sequence shown here is derived from an EMBL/GenBank/DDBJ whole genome shotgun (WGS) entry which is preliminary data.</text>
</comment>
<evidence type="ECO:0000313" key="10">
    <source>
        <dbReference type="Proteomes" id="UP000224634"/>
    </source>
</evidence>
<protein>
    <submittedName>
        <fullName evidence="9">PEK protein kinase</fullName>
    </submittedName>
</protein>
<dbReference type="Gene3D" id="3.30.200.20">
    <property type="entry name" value="Phosphorylase Kinase, domain 1"/>
    <property type="match status" value="1"/>
</dbReference>
<keyword evidence="3 9" id="KW-0418">Kinase</keyword>
<dbReference type="SMART" id="SM00220">
    <property type="entry name" value="S_TKc"/>
    <property type="match status" value="1"/>
</dbReference>
<feature type="compositionally biased region" description="Polar residues" evidence="7">
    <location>
        <begin position="410"/>
        <end position="425"/>
    </location>
</feature>
<keyword evidence="2 6" id="KW-0547">Nucleotide-binding</keyword>
<dbReference type="InterPro" id="IPR008271">
    <property type="entry name" value="Ser/Thr_kinase_AS"/>
</dbReference>
<organism evidence="9 10">
    <name type="scientific">Polytolypa hystricis (strain UAMH7299)</name>
    <dbReference type="NCBI Taxonomy" id="1447883"/>
    <lineage>
        <taxon>Eukaryota</taxon>
        <taxon>Fungi</taxon>
        <taxon>Dikarya</taxon>
        <taxon>Ascomycota</taxon>
        <taxon>Pezizomycotina</taxon>
        <taxon>Eurotiomycetes</taxon>
        <taxon>Eurotiomycetidae</taxon>
        <taxon>Onygenales</taxon>
        <taxon>Onygenales incertae sedis</taxon>
        <taxon>Polytolypa</taxon>
    </lineage>
</organism>
<accession>A0A2B7YSW9</accession>
<evidence type="ECO:0000256" key="5">
    <source>
        <dbReference type="ARBA" id="ARBA00037982"/>
    </source>
</evidence>
<keyword evidence="1" id="KW-0808">Transferase</keyword>
<feature type="region of interest" description="Disordered" evidence="7">
    <location>
        <begin position="662"/>
        <end position="686"/>
    </location>
</feature>
<evidence type="ECO:0000256" key="1">
    <source>
        <dbReference type="ARBA" id="ARBA00022679"/>
    </source>
</evidence>
<feature type="region of interest" description="Disordered" evidence="7">
    <location>
        <begin position="1"/>
        <end position="71"/>
    </location>
</feature>
<dbReference type="SUPFAM" id="SSF56112">
    <property type="entry name" value="Protein kinase-like (PK-like)"/>
    <property type="match status" value="1"/>
</dbReference>
<comment type="similarity">
    <text evidence="5">Belongs to the protein kinase superfamily. Ser/Thr protein kinase family. GCN2 subfamily.</text>
</comment>
<evidence type="ECO:0000256" key="3">
    <source>
        <dbReference type="ARBA" id="ARBA00022777"/>
    </source>
</evidence>
<dbReference type="PROSITE" id="PS50011">
    <property type="entry name" value="PROTEIN_KINASE_DOM"/>
    <property type="match status" value="1"/>
</dbReference>
<keyword evidence="10" id="KW-1185">Reference proteome</keyword>
<dbReference type="Proteomes" id="UP000224634">
    <property type="component" value="Unassembled WGS sequence"/>
</dbReference>
<evidence type="ECO:0000313" key="9">
    <source>
        <dbReference type="EMBL" id="PGH23717.1"/>
    </source>
</evidence>
<dbReference type="PANTHER" id="PTHR11042">
    <property type="entry name" value="EUKARYOTIC TRANSLATION INITIATION FACTOR 2-ALPHA KINASE EIF2-ALPHA KINASE -RELATED"/>
    <property type="match status" value="1"/>
</dbReference>
<evidence type="ECO:0000256" key="4">
    <source>
        <dbReference type="ARBA" id="ARBA00022840"/>
    </source>
</evidence>
<dbReference type="AlphaFoldDB" id="A0A2B7YSW9"/>
<feature type="region of interest" description="Disordered" evidence="7">
    <location>
        <begin position="406"/>
        <end position="503"/>
    </location>
</feature>
<evidence type="ECO:0000259" key="8">
    <source>
        <dbReference type="PROSITE" id="PS50011"/>
    </source>
</evidence>
<dbReference type="Pfam" id="PF00069">
    <property type="entry name" value="Pkinase"/>
    <property type="match status" value="2"/>
</dbReference>
<evidence type="ECO:0000256" key="6">
    <source>
        <dbReference type="PROSITE-ProRule" id="PRU10141"/>
    </source>
</evidence>
<dbReference type="EMBL" id="PDNA01000020">
    <property type="protein sequence ID" value="PGH23717.1"/>
    <property type="molecule type" value="Genomic_DNA"/>
</dbReference>
<proteinExistence type="inferred from homology"/>
<gene>
    <name evidence="9" type="ORF">AJ80_02145</name>
</gene>
<feature type="binding site" evidence="6">
    <location>
        <position position="305"/>
    </location>
    <ligand>
        <name>ATP</name>
        <dbReference type="ChEBI" id="CHEBI:30616"/>
    </ligand>
</feature>
<feature type="compositionally biased region" description="Acidic residues" evidence="7">
    <location>
        <begin position="15"/>
        <end position="26"/>
    </location>
</feature>
<reference evidence="9 10" key="1">
    <citation type="submission" date="2017-10" db="EMBL/GenBank/DDBJ databases">
        <title>Comparative genomics in systemic dimorphic fungi from Ajellomycetaceae.</title>
        <authorList>
            <person name="Munoz J.F."/>
            <person name="Mcewen J.G."/>
            <person name="Clay O.K."/>
            <person name="Cuomo C.A."/>
        </authorList>
    </citation>
    <scope>NUCLEOTIDE SEQUENCE [LARGE SCALE GENOMIC DNA]</scope>
    <source>
        <strain evidence="9 10">UAMH7299</strain>
    </source>
</reference>
<dbReference type="PROSITE" id="PS00107">
    <property type="entry name" value="PROTEIN_KINASE_ATP"/>
    <property type="match status" value="1"/>
</dbReference>
<dbReference type="GO" id="GO:0004694">
    <property type="term" value="F:eukaryotic translation initiation factor 2alpha kinase activity"/>
    <property type="evidence" value="ECO:0007669"/>
    <property type="project" value="TreeGrafter"/>
</dbReference>
<name>A0A2B7YSW9_POLH7</name>
<feature type="compositionally biased region" description="Acidic residues" evidence="7">
    <location>
        <begin position="452"/>
        <end position="467"/>
    </location>
</feature>
<dbReference type="GO" id="GO:0005634">
    <property type="term" value="C:nucleus"/>
    <property type="evidence" value="ECO:0007669"/>
    <property type="project" value="TreeGrafter"/>
</dbReference>
<dbReference type="GO" id="GO:1990625">
    <property type="term" value="P:negative regulation of cytoplasmic translational initiation in response to stress"/>
    <property type="evidence" value="ECO:0007669"/>
    <property type="project" value="TreeGrafter"/>
</dbReference>
<dbReference type="InterPro" id="IPR050339">
    <property type="entry name" value="CC_SR_Kinase"/>
</dbReference>
<dbReference type="STRING" id="1447883.A0A2B7YSW9"/>
<dbReference type="GO" id="GO:0005829">
    <property type="term" value="C:cytosol"/>
    <property type="evidence" value="ECO:0007669"/>
    <property type="project" value="TreeGrafter"/>
</dbReference>
<dbReference type="PROSITE" id="PS00108">
    <property type="entry name" value="PROTEIN_KINASE_ST"/>
    <property type="match status" value="1"/>
</dbReference>